<sequence length="302" mass="33828">MSELGKRLKDARESKGYSLDDLQRITKIQKRYLTGIEEGSYDSMPGKFYVRAFIKQYCEAVGLPPEEIFEEYKSEIPVTQHEEIPDSLSRVQTRKTVSESSSKVLDFIPTLLIVVVIIGILFVLWVFIQGKMGNDDAADNDTNKNSQVAVDEKDVPKEDDGEKTSSDKEEKPAADEDKKQDKEDESKDTKKENAQSLEQTSVQGYKTTYELKGTDQFNLSLSADGDSWIGVYNENDKVLFEGTLTKGSKEDFDFSGESQAYLIVGNAANTGITINGEEVEYGIPTDVVRQDVIINYSKESSE</sequence>
<dbReference type="STRING" id="189381.GCA_900166615_03040"/>
<dbReference type="InterPro" id="IPR001387">
    <property type="entry name" value="Cro/C1-type_HTH"/>
</dbReference>
<dbReference type="RefSeq" id="WP_053427241.1">
    <property type="nucleotide sequence ID" value="NZ_LGUE01000001.1"/>
</dbReference>
<feature type="transmembrane region" description="Helical" evidence="2">
    <location>
        <begin position="104"/>
        <end position="128"/>
    </location>
</feature>
<evidence type="ECO:0000256" key="2">
    <source>
        <dbReference type="SAM" id="Phobius"/>
    </source>
</evidence>
<feature type="compositionally biased region" description="Basic and acidic residues" evidence="1">
    <location>
        <begin position="150"/>
        <end position="193"/>
    </location>
</feature>
<evidence type="ECO:0000256" key="1">
    <source>
        <dbReference type="SAM" id="MobiDB-lite"/>
    </source>
</evidence>
<keyword evidence="5" id="KW-1185">Reference proteome</keyword>
<dbReference type="CDD" id="cd00093">
    <property type="entry name" value="HTH_XRE"/>
    <property type="match status" value="1"/>
</dbReference>
<dbReference type="EMBL" id="LGUE01000001">
    <property type="protein sequence ID" value="KON92043.1"/>
    <property type="molecule type" value="Genomic_DNA"/>
</dbReference>
<feature type="region of interest" description="Disordered" evidence="1">
    <location>
        <begin position="135"/>
        <end position="199"/>
    </location>
</feature>
<dbReference type="Proteomes" id="UP000037405">
    <property type="component" value="Unassembled WGS sequence"/>
</dbReference>
<dbReference type="SMART" id="SM00530">
    <property type="entry name" value="HTH_XRE"/>
    <property type="match status" value="1"/>
</dbReference>
<dbReference type="Gene3D" id="1.10.260.40">
    <property type="entry name" value="lambda repressor-like DNA-binding domains"/>
    <property type="match status" value="1"/>
</dbReference>
<dbReference type="Pfam" id="PF13413">
    <property type="entry name" value="HTH_25"/>
    <property type="match status" value="1"/>
</dbReference>
<keyword evidence="2" id="KW-0812">Transmembrane</keyword>
<dbReference type="PATRIC" id="fig|189381.12.peg.1375"/>
<feature type="domain" description="HTH cro/C1-type" evidence="3">
    <location>
        <begin position="7"/>
        <end position="68"/>
    </location>
</feature>
<gene>
    <name evidence="4" type="ORF">AF331_06170</name>
</gene>
<dbReference type="AlphaFoldDB" id="A0A0M0GQL3"/>
<name>A0A0M0GQL3_9BACI</name>
<dbReference type="OrthoDB" id="9797543at2"/>
<keyword evidence="2" id="KW-0472">Membrane</keyword>
<evidence type="ECO:0000313" key="4">
    <source>
        <dbReference type="EMBL" id="KON92043.1"/>
    </source>
</evidence>
<dbReference type="SUPFAM" id="SSF47413">
    <property type="entry name" value="lambda repressor-like DNA-binding domains"/>
    <property type="match status" value="1"/>
</dbReference>
<dbReference type="Pfam" id="PF13464">
    <property type="entry name" value="RodZ_C"/>
    <property type="match status" value="1"/>
</dbReference>
<dbReference type="PANTHER" id="PTHR34475:SF1">
    <property type="entry name" value="CYTOSKELETON PROTEIN RODZ"/>
    <property type="match status" value="1"/>
</dbReference>
<evidence type="ECO:0000313" key="5">
    <source>
        <dbReference type="Proteomes" id="UP000037405"/>
    </source>
</evidence>
<dbReference type="InterPro" id="IPR050400">
    <property type="entry name" value="Bact_Cytoskel_RodZ"/>
</dbReference>
<comment type="caution">
    <text evidence="4">The sequence shown here is derived from an EMBL/GenBank/DDBJ whole genome shotgun (WGS) entry which is preliminary data.</text>
</comment>
<dbReference type="GO" id="GO:0003677">
    <property type="term" value="F:DNA binding"/>
    <property type="evidence" value="ECO:0007669"/>
    <property type="project" value="InterPro"/>
</dbReference>
<dbReference type="InterPro" id="IPR025194">
    <property type="entry name" value="RodZ-like_C"/>
</dbReference>
<organism evidence="4 5">
    <name type="scientific">Rossellomorea marisflavi</name>
    <dbReference type="NCBI Taxonomy" id="189381"/>
    <lineage>
        <taxon>Bacteria</taxon>
        <taxon>Bacillati</taxon>
        <taxon>Bacillota</taxon>
        <taxon>Bacilli</taxon>
        <taxon>Bacillales</taxon>
        <taxon>Bacillaceae</taxon>
        <taxon>Rossellomorea</taxon>
    </lineage>
</organism>
<dbReference type="PANTHER" id="PTHR34475">
    <property type="match status" value="1"/>
</dbReference>
<accession>A0A0M0GQL3</accession>
<dbReference type="InterPro" id="IPR010982">
    <property type="entry name" value="Lambda_DNA-bd_dom_sf"/>
</dbReference>
<protein>
    <recommendedName>
        <fullName evidence="3">HTH cro/C1-type domain-containing protein</fullName>
    </recommendedName>
</protein>
<proteinExistence type="predicted"/>
<evidence type="ECO:0000259" key="3">
    <source>
        <dbReference type="SMART" id="SM00530"/>
    </source>
</evidence>
<keyword evidence="2" id="KW-1133">Transmembrane helix</keyword>
<reference evidence="5" key="1">
    <citation type="submission" date="2015-07" db="EMBL/GenBank/DDBJ databases">
        <title>Fjat-14235 jcm11544.</title>
        <authorList>
            <person name="Liu B."/>
            <person name="Wang J."/>
            <person name="Zhu Y."/>
            <person name="Liu G."/>
            <person name="Chen Q."/>
            <person name="Chen Z."/>
            <person name="Lan J."/>
            <person name="Che J."/>
            <person name="Ge C."/>
            <person name="Shi H."/>
            <person name="Pan Z."/>
            <person name="Liu X."/>
        </authorList>
    </citation>
    <scope>NUCLEOTIDE SEQUENCE [LARGE SCALE GENOMIC DNA]</scope>
    <source>
        <strain evidence="5">JCM 11544</strain>
    </source>
</reference>